<name>A0A1W6KBK0_9GAMM</name>
<dbReference type="SUPFAM" id="SSF51735">
    <property type="entry name" value="NAD(P)-binding Rossmann-fold domains"/>
    <property type="match status" value="1"/>
</dbReference>
<proteinExistence type="predicted"/>
<dbReference type="RefSeq" id="WP_085681236.1">
    <property type="nucleotide sequence ID" value="NZ_CP020931.1"/>
</dbReference>
<dbReference type="Proteomes" id="UP000193100">
    <property type="component" value="Chromosome"/>
</dbReference>
<dbReference type="Gene3D" id="3.40.50.720">
    <property type="entry name" value="NAD(P)-binding Rossmann-like Domain"/>
    <property type="match status" value="1"/>
</dbReference>
<sequence length="115" mass="12347">MRQSNKSVLILGGHGAAGAAIATLLGQRIDGNIVLAGRSLEKGRERAEQLDRPGNTGQSWHQINKVVSGLAGATTGSEQKNLVNDLASDGKRFRAHDAMYEDSRLYSSSIQCQRI</sequence>
<evidence type="ECO:0008006" key="3">
    <source>
        <dbReference type="Google" id="ProtNLM"/>
    </source>
</evidence>
<organism evidence="1 2">
    <name type="scientific">Marinobacter salarius</name>
    <dbReference type="NCBI Taxonomy" id="1420917"/>
    <lineage>
        <taxon>Bacteria</taxon>
        <taxon>Pseudomonadati</taxon>
        <taxon>Pseudomonadota</taxon>
        <taxon>Gammaproteobacteria</taxon>
        <taxon>Pseudomonadales</taxon>
        <taxon>Marinobacteraceae</taxon>
        <taxon>Marinobacter</taxon>
    </lineage>
</organism>
<accession>A0A1W6KBK0</accession>
<protein>
    <recommendedName>
        <fullName evidence="3">Ketoreductase (KR) domain-containing protein</fullName>
    </recommendedName>
</protein>
<evidence type="ECO:0000313" key="1">
    <source>
        <dbReference type="EMBL" id="ARM84793.1"/>
    </source>
</evidence>
<reference evidence="1 2" key="1">
    <citation type="submission" date="2017-04" db="EMBL/GenBank/DDBJ databases">
        <title>Genome Sequence of Marinobacter salarius strain SMR5 Isolated from a culture of the Diatom Skeletonema marinoi.</title>
        <authorList>
            <person name="Topel M."/>
            <person name="Pinder M.I.M."/>
            <person name="Johansson O.N."/>
            <person name="Kourtchenko O."/>
            <person name="Godhe A."/>
            <person name="Clarke A.K."/>
        </authorList>
    </citation>
    <scope>NUCLEOTIDE SEQUENCE [LARGE SCALE GENOMIC DNA]</scope>
    <source>
        <strain evidence="1 2">SMR5</strain>
    </source>
</reference>
<dbReference type="AlphaFoldDB" id="A0A1W6KBK0"/>
<dbReference type="InterPro" id="IPR036291">
    <property type="entry name" value="NAD(P)-bd_dom_sf"/>
</dbReference>
<dbReference type="EMBL" id="CP020931">
    <property type="protein sequence ID" value="ARM84793.1"/>
    <property type="molecule type" value="Genomic_DNA"/>
</dbReference>
<evidence type="ECO:0000313" key="2">
    <source>
        <dbReference type="Proteomes" id="UP000193100"/>
    </source>
</evidence>
<gene>
    <name evidence="1" type="ORF">MARSALSMR5_02742</name>
</gene>
<dbReference type="GeneID" id="77258291"/>